<organism evidence="2 3">
    <name type="scientific">Trachymyrmex septentrionalis</name>
    <dbReference type="NCBI Taxonomy" id="34720"/>
    <lineage>
        <taxon>Eukaryota</taxon>
        <taxon>Metazoa</taxon>
        <taxon>Ecdysozoa</taxon>
        <taxon>Arthropoda</taxon>
        <taxon>Hexapoda</taxon>
        <taxon>Insecta</taxon>
        <taxon>Pterygota</taxon>
        <taxon>Neoptera</taxon>
        <taxon>Endopterygota</taxon>
        <taxon>Hymenoptera</taxon>
        <taxon>Apocrita</taxon>
        <taxon>Aculeata</taxon>
        <taxon>Formicoidea</taxon>
        <taxon>Formicidae</taxon>
        <taxon>Myrmicinae</taxon>
        <taxon>Trachymyrmex</taxon>
    </lineage>
</organism>
<dbReference type="Proteomes" id="UP000078541">
    <property type="component" value="Unassembled WGS sequence"/>
</dbReference>
<accession>A0A195FIM6</accession>
<evidence type="ECO:0000313" key="3">
    <source>
        <dbReference type="Proteomes" id="UP000078541"/>
    </source>
</evidence>
<sequence length="361" mass="40383">MANAALEFSLNAPIVVIPDASNVARTLLPETKRLVSTLELPSEKYNVKGLRVNSYITVGRRSYPKDRRDTILTSTYPENPSSSSPTYACTSERNVAEEYRRAVEAKSNRRQERRCSVCLHFFSYALFAGVATDAASMHNNPDMYGDACSRKLIESSSSFPLAVPALAAGKSNPKARQTMRSPSEAPAATRPVCEQCVNEERFPEDSNRVTQSPHECNSIGARQGSYDRSTSSCIDRMDVSGEQDVGIASVELGSKHWQGQWKRYAHGEFSVERRVRWGIQAKASMKQKVERDTMNDRASTCTSGVCVCIYIYTCNTYMYLAGTHSSRTEPVSLEVARARRFISCAAKRIKRYICIWHCIVY</sequence>
<evidence type="ECO:0000256" key="1">
    <source>
        <dbReference type="SAM" id="MobiDB-lite"/>
    </source>
</evidence>
<name>A0A195FIM6_9HYME</name>
<evidence type="ECO:0000313" key="2">
    <source>
        <dbReference type="EMBL" id="KYN40253.1"/>
    </source>
</evidence>
<protein>
    <submittedName>
        <fullName evidence="2">Uncharacterized protein</fullName>
    </submittedName>
</protein>
<gene>
    <name evidence="2" type="ORF">ALC56_05198</name>
</gene>
<reference evidence="2 3" key="1">
    <citation type="submission" date="2016-03" db="EMBL/GenBank/DDBJ databases">
        <title>Trachymyrmex septentrionalis WGS genome.</title>
        <authorList>
            <person name="Nygaard S."/>
            <person name="Hu H."/>
            <person name="Boomsma J."/>
            <person name="Zhang G."/>
        </authorList>
    </citation>
    <scope>NUCLEOTIDE SEQUENCE [LARGE SCALE GENOMIC DNA]</scope>
    <source>
        <strain evidence="2">Tsep2-gDNA-1</strain>
        <tissue evidence="2">Whole body</tissue>
    </source>
</reference>
<dbReference type="EMBL" id="KQ981523">
    <property type="protein sequence ID" value="KYN40253.1"/>
    <property type="molecule type" value="Genomic_DNA"/>
</dbReference>
<proteinExistence type="predicted"/>
<dbReference type="AlphaFoldDB" id="A0A195FIM6"/>
<feature type="region of interest" description="Disordered" evidence="1">
    <location>
        <begin position="204"/>
        <end position="223"/>
    </location>
</feature>
<keyword evidence="3" id="KW-1185">Reference proteome</keyword>